<dbReference type="Gene3D" id="3.40.630.30">
    <property type="match status" value="1"/>
</dbReference>
<evidence type="ECO:0000313" key="5">
    <source>
        <dbReference type="Proteomes" id="UP000823900"/>
    </source>
</evidence>
<dbReference type="InterPro" id="IPR016181">
    <property type="entry name" value="Acyl_CoA_acyltransferase"/>
</dbReference>
<gene>
    <name evidence="4" type="ORF">IAA07_01355</name>
</gene>
<dbReference type="EMBL" id="DWZA01000012">
    <property type="protein sequence ID" value="HJA70209.1"/>
    <property type="molecule type" value="Genomic_DNA"/>
</dbReference>
<dbReference type="SUPFAM" id="SSF55729">
    <property type="entry name" value="Acyl-CoA N-acyltransferases (Nat)"/>
    <property type="match status" value="1"/>
</dbReference>
<dbReference type="GO" id="GO:0016747">
    <property type="term" value="F:acyltransferase activity, transferring groups other than amino-acyl groups"/>
    <property type="evidence" value="ECO:0007669"/>
    <property type="project" value="InterPro"/>
</dbReference>
<dbReference type="CDD" id="cd04301">
    <property type="entry name" value="NAT_SF"/>
    <property type="match status" value="1"/>
</dbReference>
<protein>
    <submittedName>
        <fullName evidence="4">GNAT family N-acetyltransferase</fullName>
    </submittedName>
</protein>
<evidence type="ECO:0000313" key="4">
    <source>
        <dbReference type="EMBL" id="HJA70209.1"/>
    </source>
</evidence>
<name>A0A9D2KMK0_9FIRM</name>
<dbReference type="PROSITE" id="PS51186">
    <property type="entry name" value="GNAT"/>
    <property type="match status" value="1"/>
</dbReference>
<reference evidence="4" key="2">
    <citation type="submission" date="2021-04" db="EMBL/GenBank/DDBJ databases">
        <authorList>
            <person name="Gilroy R."/>
        </authorList>
    </citation>
    <scope>NUCLEOTIDE SEQUENCE</scope>
    <source>
        <strain evidence="4">CHK178-16964</strain>
    </source>
</reference>
<organism evidence="4 5">
    <name type="scientific">Candidatus Lachnoclostridium stercoravium</name>
    <dbReference type="NCBI Taxonomy" id="2838633"/>
    <lineage>
        <taxon>Bacteria</taxon>
        <taxon>Bacillati</taxon>
        <taxon>Bacillota</taxon>
        <taxon>Clostridia</taxon>
        <taxon>Lachnospirales</taxon>
        <taxon>Lachnospiraceae</taxon>
    </lineage>
</organism>
<dbReference type="InterPro" id="IPR000182">
    <property type="entry name" value="GNAT_dom"/>
</dbReference>
<sequence length="201" mass="23091">MMDKVINIRAAAVSDGAKLLEIYRPYVEKTAISFEYEVPSLEEFCRRIERTLKKYPYLAAEQDGEILGYVYTGPFVGRAAYDWAAETTIYLREDKKKLGLGKRLYAAIEAISKAQNITNLNACIGTVEIEDEYLTNNSAQFHGHLGYRMVGEFHKCGYKFGRWYNMAWMEKVIAPHPQEPKPLIPFPELPQDVVFSCLQQF</sequence>
<comment type="caution">
    <text evidence="4">The sequence shown here is derived from an EMBL/GenBank/DDBJ whole genome shotgun (WGS) entry which is preliminary data.</text>
</comment>
<reference evidence="4" key="1">
    <citation type="journal article" date="2021" name="PeerJ">
        <title>Extensive microbial diversity within the chicken gut microbiome revealed by metagenomics and culture.</title>
        <authorList>
            <person name="Gilroy R."/>
            <person name="Ravi A."/>
            <person name="Getino M."/>
            <person name="Pursley I."/>
            <person name="Horton D.L."/>
            <person name="Alikhan N.F."/>
            <person name="Baker D."/>
            <person name="Gharbi K."/>
            <person name="Hall N."/>
            <person name="Watson M."/>
            <person name="Adriaenssens E.M."/>
            <person name="Foster-Nyarko E."/>
            <person name="Jarju S."/>
            <person name="Secka A."/>
            <person name="Antonio M."/>
            <person name="Oren A."/>
            <person name="Chaudhuri R.R."/>
            <person name="La Ragione R."/>
            <person name="Hildebrand F."/>
            <person name="Pallen M.J."/>
        </authorList>
    </citation>
    <scope>NUCLEOTIDE SEQUENCE</scope>
    <source>
        <strain evidence="4">CHK178-16964</strain>
    </source>
</reference>
<evidence type="ECO:0000259" key="3">
    <source>
        <dbReference type="PROSITE" id="PS51186"/>
    </source>
</evidence>
<keyword evidence="2" id="KW-0012">Acyltransferase</keyword>
<proteinExistence type="predicted"/>
<evidence type="ECO:0000256" key="2">
    <source>
        <dbReference type="ARBA" id="ARBA00023315"/>
    </source>
</evidence>
<dbReference type="Pfam" id="PF13420">
    <property type="entry name" value="Acetyltransf_4"/>
    <property type="match status" value="1"/>
</dbReference>
<dbReference type="PANTHER" id="PTHR43072:SF23">
    <property type="entry name" value="UPF0039 PROTEIN C11D3.02C"/>
    <property type="match status" value="1"/>
</dbReference>
<feature type="domain" description="N-acetyltransferase" evidence="3">
    <location>
        <begin position="6"/>
        <end position="174"/>
    </location>
</feature>
<dbReference type="AlphaFoldDB" id="A0A9D2KMK0"/>
<dbReference type="Proteomes" id="UP000823900">
    <property type="component" value="Unassembled WGS sequence"/>
</dbReference>
<evidence type="ECO:0000256" key="1">
    <source>
        <dbReference type="ARBA" id="ARBA00022679"/>
    </source>
</evidence>
<keyword evidence="1" id="KW-0808">Transferase</keyword>
<dbReference type="PANTHER" id="PTHR43072">
    <property type="entry name" value="N-ACETYLTRANSFERASE"/>
    <property type="match status" value="1"/>
</dbReference>
<accession>A0A9D2KMK0</accession>